<protein>
    <recommendedName>
        <fullName evidence="8">Methylenetetrahydrofolate reductase</fullName>
    </recommendedName>
</protein>
<keyword evidence="6 8" id="KW-0560">Oxidoreductase</keyword>
<gene>
    <name evidence="9" type="ORF">ADM99_06100</name>
</gene>
<dbReference type="GO" id="GO:0005829">
    <property type="term" value="C:cytosol"/>
    <property type="evidence" value="ECO:0007669"/>
    <property type="project" value="TreeGrafter"/>
</dbReference>
<dbReference type="PATRIC" id="fig|229920.5.peg.1194"/>
<evidence type="ECO:0000256" key="8">
    <source>
        <dbReference type="RuleBase" id="RU003862"/>
    </source>
</evidence>
<comment type="cofactor">
    <cofactor evidence="1 8">
        <name>FAD</name>
        <dbReference type="ChEBI" id="CHEBI:57692"/>
    </cofactor>
</comment>
<keyword evidence="10" id="KW-1185">Reference proteome</keyword>
<sequence length="289" mass="31910">MVTAEVAPPISASAADLVKKVTMLKDYVDAVNFTDNPSATPRMSSLASAALCLQSGVEPVMQITARDYNRMGVQSAVLGANALGIRNILCLTGDHSRLGPEPHSRMDIWDLDSVQMIWLLRRMRDEGHFLDQREIKEPPKLFIGAASSPNASQPRFQIIRETKKANAGAQFFQTNLIYDVDAFKSYLDLLDKAGLLNRVYIMAGVTPIRSAKAARVMNTIPGVKIPQKMIDRLENSADPKEEGVQIVLELISGMKDFPINGIHFMAVGWESIVPRLITESGLQDRRMGM</sequence>
<comment type="catalytic activity">
    <reaction evidence="7">
        <text>(6S)-5-methyl-5,6,7,8-tetrahydrofolate + NAD(+) = (6R)-5,10-methylene-5,6,7,8-tetrahydrofolate + NADH + H(+)</text>
        <dbReference type="Rhea" id="RHEA:19821"/>
        <dbReference type="ChEBI" id="CHEBI:15378"/>
        <dbReference type="ChEBI" id="CHEBI:15636"/>
        <dbReference type="ChEBI" id="CHEBI:18608"/>
        <dbReference type="ChEBI" id="CHEBI:57540"/>
        <dbReference type="ChEBI" id="CHEBI:57945"/>
        <dbReference type="EC" id="1.5.1.54"/>
    </reaction>
    <physiologicalReaction direction="right-to-left" evidence="7">
        <dbReference type="Rhea" id="RHEA:19823"/>
    </physiologicalReaction>
</comment>
<dbReference type="Pfam" id="PF02219">
    <property type="entry name" value="MTHFR"/>
    <property type="match status" value="1"/>
</dbReference>
<dbReference type="UniPathway" id="UPA00193"/>
<dbReference type="Proteomes" id="UP000050430">
    <property type="component" value="Unassembled WGS sequence"/>
</dbReference>
<dbReference type="PANTHER" id="PTHR45754:SF3">
    <property type="entry name" value="METHYLENETETRAHYDROFOLATE REDUCTASE (NADPH)"/>
    <property type="match status" value="1"/>
</dbReference>
<comment type="caution">
    <text evidence="9">The sequence shown here is derived from an EMBL/GenBank/DDBJ whole genome shotgun (WGS) entry which is preliminary data.</text>
</comment>
<evidence type="ECO:0000256" key="3">
    <source>
        <dbReference type="ARBA" id="ARBA00006743"/>
    </source>
</evidence>
<evidence type="ECO:0000313" key="10">
    <source>
        <dbReference type="Proteomes" id="UP000050430"/>
    </source>
</evidence>
<evidence type="ECO:0000256" key="5">
    <source>
        <dbReference type="ARBA" id="ARBA00022827"/>
    </source>
</evidence>
<dbReference type="STRING" id="229920.ADM99_06100"/>
<keyword evidence="4 8" id="KW-0285">Flavoprotein</keyword>
<accession>A0A0P6X115</accession>
<dbReference type="PANTHER" id="PTHR45754">
    <property type="entry name" value="METHYLENETETRAHYDROFOLATE REDUCTASE"/>
    <property type="match status" value="1"/>
</dbReference>
<dbReference type="AlphaFoldDB" id="A0A0P6X115"/>
<keyword evidence="5 8" id="KW-0274">FAD</keyword>
<proteinExistence type="inferred from homology"/>
<evidence type="ECO:0000256" key="4">
    <source>
        <dbReference type="ARBA" id="ARBA00022630"/>
    </source>
</evidence>
<dbReference type="GO" id="GO:0035999">
    <property type="term" value="P:tetrahydrofolate interconversion"/>
    <property type="evidence" value="ECO:0007669"/>
    <property type="project" value="UniProtKB-UniPathway"/>
</dbReference>
<evidence type="ECO:0000256" key="2">
    <source>
        <dbReference type="ARBA" id="ARBA00004777"/>
    </source>
</evidence>
<comment type="similarity">
    <text evidence="3 8">Belongs to the methylenetetrahydrofolate reductase family.</text>
</comment>
<organism evidence="9 10">
    <name type="scientific">Leptolinea tardivitalis</name>
    <dbReference type="NCBI Taxonomy" id="229920"/>
    <lineage>
        <taxon>Bacteria</taxon>
        <taxon>Bacillati</taxon>
        <taxon>Chloroflexota</taxon>
        <taxon>Anaerolineae</taxon>
        <taxon>Anaerolineales</taxon>
        <taxon>Anaerolineaceae</taxon>
        <taxon>Leptolinea</taxon>
    </lineage>
</organism>
<evidence type="ECO:0000256" key="7">
    <source>
        <dbReference type="ARBA" id="ARBA00048628"/>
    </source>
</evidence>
<dbReference type="InterPro" id="IPR029041">
    <property type="entry name" value="FAD-linked_oxidoreductase-like"/>
</dbReference>
<dbReference type="EMBL" id="LGCK01000007">
    <property type="protein sequence ID" value="KPL72991.1"/>
    <property type="molecule type" value="Genomic_DNA"/>
</dbReference>
<dbReference type="GO" id="GO:0071949">
    <property type="term" value="F:FAD binding"/>
    <property type="evidence" value="ECO:0007669"/>
    <property type="project" value="TreeGrafter"/>
</dbReference>
<comment type="pathway">
    <text evidence="2 8">One-carbon metabolism; tetrahydrofolate interconversion.</text>
</comment>
<reference evidence="9 10" key="1">
    <citation type="submission" date="2015-07" db="EMBL/GenBank/DDBJ databases">
        <title>Genome sequence of Leptolinea tardivitalis DSM 16556.</title>
        <authorList>
            <person name="Hemp J."/>
            <person name="Ward L.M."/>
            <person name="Pace L.A."/>
            <person name="Fischer W.W."/>
        </authorList>
    </citation>
    <scope>NUCLEOTIDE SEQUENCE [LARGE SCALE GENOMIC DNA]</scope>
    <source>
        <strain evidence="9 10">YMTK-2</strain>
    </source>
</reference>
<evidence type="ECO:0000256" key="1">
    <source>
        <dbReference type="ARBA" id="ARBA00001974"/>
    </source>
</evidence>
<dbReference type="SUPFAM" id="SSF51730">
    <property type="entry name" value="FAD-linked oxidoreductase"/>
    <property type="match status" value="1"/>
</dbReference>
<dbReference type="GO" id="GO:0106312">
    <property type="term" value="F:methylenetetrahydrofolate reductase (NADH) activity"/>
    <property type="evidence" value="ECO:0007669"/>
    <property type="project" value="UniProtKB-EC"/>
</dbReference>
<evidence type="ECO:0000313" key="9">
    <source>
        <dbReference type="EMBL" id="KPL72991.1"/>
    </source>
</evidence>
<name>A0A0P6X115_9CHLR</name>
<evidence type="ECO:0000256" key="6">
    <source>
        <dbReference type="ARBA" id="ARBA00023002"/>
    </source>
</evidence>
<dbReference type="Gene3D" id="3.20.20.220">
    <property type="match status" value="1"/>
</dbReference>
<dbReference type="InterPro" id="IPR003171">
    <property type="entry name" value="Mehydrof_redctse-like"/>
</dbReference>
<dbReference type="GO" id="GO:0009086">
    <property type="term" value="P:methionine biosynthetic process"/>
    <property type="evidence" value="ECO:0007669"/>
    <property type="project" value="TreeGrafter"/>
</dbReference>
<dbReference type="CDD" id="cd00537">
    <property type="entry name" value="MTHFR"/>
    <property type="match status" value="1"/>
</dbReference>